<organism evidence="1 2">
    <name type="scientific">Zalaria obscura</name>
    <dbReference type="NCBI Taxonomy" id="2024903"/>
    <lineage>
        <taxon>Eukaryota</taxon>
        <taxon>Fungi</taxon>
        <taxon>Dikarya</taxon>
        <taxon>Ascomycota</taxon>
        <taxon>Pezizomycotina</taxon>
        <taxon>Dothideomycetes</taxon>
        <taxon>Dothideomycetidae</taxon>
        <taxon>Dothideales</taxon>
        <taxon>Zalariaceae</taxon>
        <taxon>Zalaria</taxon>
    </lineage>
</organism>
<gene>
    <name evidence="1" type="primary">SPB1</name>
    <name evidence="1" type="ORF">M8818_000500</name>
</gene>
<keyword evidence="2" id="KW-1185">Reference proteome</keyword>
<comment type="caution">
    <text evidence="1">The sequence shown here is derived from an EMBL/GenBank/DDBJ whole genome shotgun (WGS) entry which is preliminary data.</text>
</comment>
<name>A0ACC3SNG7_9PEZI</name>
<keyword evidence="1" id="KW-0808">Transferase</keyword>
<protein>
    <submittedName>
        <fullName evidence="1">AdoMet-dependent rRNA methyltransferase spb1</fullName>
    </submittedName>
</protein>
<evidence type="ECO:0000313" key="1">
    <source>
        <dbReference type="EMBL" id="KAK8220084.1"/>
    </source>
</evidence>
<evidence type="ECO:0000313" key="2">
    <source>
        <dbReference type="Proteomes" id="UP001320706"/>
    </source>
</evidence>
<proteinExistence type="predicted"/>
<reference evidence="1" key="1">
    <citation type="submission" date="2024-02" db="EMBL/GenBank/DDBJ databases">
        <title>Metagenome Assembled Genome of Zalaria obscura JY119.</title>
        <authorList>
            <person name="Vighnesh L."/>
            <person name="Jagadeeshwari U."/>
            <person name="Venkata Ramana C."/>
            <person name="Sasikala C."/>
        </authorList>
    </citation>
    <scope>NUCLEOTIDE SEQUENCE</scope>
    <source>
        <strain evidence="1">JY119</strain>
    </source>
</reference>
<sequence>MEAFKDMTLLRLGKVHGKGRLDKYYYLAKEKGYRARAAFKLIQLNKKYGFLQQSRCLIDLCAAPGSWLQVAAETMPIKSLIIGVDLAPIKPIPKTISFQGDITTDKTRAIIRGHLKTWKADTVIHDGAPNVGTAWVQDAFSQNELVLCSLKLATEFLCKDGNFVTKVFRSKDSSKLEWIFKQLFAKVEQTKPPSSRNVSAETFYVCRGFKAPKHLDPKFLDPKYAFAEVQEAAPNNEAKVFNPEKKKRKREGYEEGDWTQFHEKPASEFIQTEDPIDMLGSLNKLSFDQSGNGDLALATLEKLPETTEEVKLCCADLKVLGKKEFKLLLRWRLKVRDRFGFSAKAKKAAAEAAAAQKEDEEVAEVDDMDEEMKLQEELQRMKDQGDKYKRKERRRENERKQKEIVRMQMHMTTPMDIGMEQAGPNGEDAMFQLKTVDKAGLSGKLAKGKMHSTLTEKKEESEEEEISDDEDGDLLERELDGMYEDYQTRVEERDAKARAKRARKARNEDGEFEGFSDQEKSDESEDEIVQDEDSDMSSDEDEEDGHLLRDLDISAQPTNGLTKRAAQFFDQDIFKDIDGLDEEEEVEAKNRDSGIEMDSSSASPPLKSAKPEKASKKEKSKPAPVAEEDDDDEEFEDVSDDEEGADKAGFEVVKNNQSQWDREEDAVPIKDGRPNIDIITAEAMTLAHQLATGKVSKQQLLDDNFNKYSLRDVDGLPEWFLDDEGKHSKLQRPITKEAAAAIKEKLRALNARPIKKVREAKARKQLRAATKLERLKRKSALLAESEDVSEKDKAGQIAKMMSRATKSNKKKQPVKVVVARGANRGKGRPGGVKGKYKMVDARLKKDVRAEKRLKKNRHGPFTLTRANRARSKYDADKLDLHKRAFNYVRDKSSLMGPRRKKSKQNTTKTRPEQQPESTPPHDSPPDTPKPPAFFDANVAHTNGQSVSGPSREPDVDKSSPKSDKTPIRGGTWGSWRAKASPVAQSKESAAEQKDAEMKDVPEEAVLDEVIPDPPLPPEPSKDGPGDARVGNDDGTNRQSGWFGWWSRPDGYSGDAEKAKETTKLPEAVMSEARGTPLPTTPGAGLGHSVIEQENPIETAGQTRSQASAGDRASHGTAGKADGANLSTSTRSWFGLWSSKQNQQASANHEPNSQPPEPAVAVSTDPPAIEQAQNHDEGKPDNNTAKPIEEEIRRSKSTGWAFWSKDSTGDTSPTPSGTQKQVGELAVADTPSQSHPEAAQFNEQRQHEEQRGKGRQLPKVKEDVKGRPTSRVEAAQETPSDSPSASRPSTPELGKNETAKITTPKALRHQDRPNLVIPSFQDTYPPAHIPTYWERLSDYVTTSLRLADTKGPSQHVAVAPTPPVIRNAIAIGVHGYFPAPLIQKVLGQPTGTSIRFANYASAAIRNWVEEHHPETSCAIETVALEESARSTVVRWK</sequence>
<dbReference type="EMBL" id="JAMKPW020000002">
    <property type="protein sequence ID" value="KAK8220084.1"/>
    <property type="molecule type" value="Genomic_DNA"/>
</dbReference>
<keyword evidence="1" id="KW-0489">Methyltransferase</keyword>
<dbReference type="Proteomes" id="UP001320706">
    <property type="component" value="Unassembled WGS sequence"/>
</dbReference>
<accession>A0ACC3SNG7</accession>